<accession>A0A5C6DJJ9</accession>
<dbReference type="EMBL" id="SJPY01000007">
    <property type="protein sequence ID" value="TWU37553.1"/>
    <property type="molecule type" value="Genomic_DNA"/>
</dbReference>
<evidence type="ECO:0000256" key="1">
    <source>
        <dbReference type="SAM" id="MobiDB-lite"/>
    </source>
</evidence>
<comment type="caution">
    <text evidence="3">The sequence shown here is derived from an EMBL/GenBank/DDBJ whole genome shotgun (WGS) entry which is preliminary data.</text>
</comment>
<feature type="transmembrane region" description="Helical" evidence="2">
    <location>
        <begin position="34"/>
        <end position="52"/>
    </location>
</feature>
<gene>
    <name evidence="3" type="ORF">Q31b_43410</name>
</gene>
<feature type="region of interest" description="Disordered" evidence="1">
    <location>
        <begin position="119"/>
        <end position="140"/>
    </location>
</feature>
<dbReference type="AlphaFoldDB" id="A0A5C6DJJ9"/>
<keyword evidence="2" id="KW-1133">Transmembrane helix</keyword>
<sequence>MFLQRYLDVLAAILLFLLLGTTYRDIADGQDDSLLVMASRFIVFPSLAYGLVRRNVWVVRLVYIFSIFTISVFFAGKLVLGFSMSTTQAARTIAYLMPFACTVFISRDKLLPKRRPFVAVGKSSNPENPYVPPSGDSRKR</sequence>
<keyword evidence="2" id="KW-0472">Membrane</keyword>
<evidence type="ECO:0000313" key="3">
    <source>
        <dbReference type="EMBL" id="TWU37553.1"/>
    </source>
</evidence>
<proteinExistence type="predicted"/>
<evidence type="ECO:0000256" key="2">
    <source>
        <dbReference type="SAM" id="Phobius"/>
    </source>
</evidence>
<dbReference type="RefSeq" id="WP_146601535.1">
    <property type="nucleotide sequence ID" value="NZ_SJPY01000007.1"/>
</dbReference>
<keyword evidence="4" id="KW-1185">Reference proteome</keyword>
<protein>
    <submittedName>
        <fullName evidence="3">Uncharacterized protein</fullName>
    </submittedName>
</protein>
<evidence type="ECO:0000313" key="4">
    <source>
        <dbReference type="Proteomes" id="UP000315471"/>
    </source>
</evidence>
<feature type="transmembrane region" description="Helical" evidence="2">
    <location>
        <begin position="88"/>
        <end position="105"/>
    </location>
</feature>
<feature type="transmembrane region" description="Helical" evidence="2">
    <location>
        <begin position="61"/>
        <end position="82"/>
    </location>
</feature>
<dbReference type="Proteomes" id="UP000315471">
    <property type="component" value="Unassembled WGS sequence"/>
</dbReference>
<organism evidence="3 4">
    <name type="scientific">Novipirellula aureliae</name>
    <dbReference type="NCBI Taxonomy" id="2527966"/>
    <lineage>
        <taxon>Bacteria</taxon>
        <taxon>Pseudomonadati</taxon>
        <taxon>Planctomycetota</taxon>
        <taxon>Planctomycetia</taxon>
        <taxon>Pirellulales</taxon>
        <taxon>Pirellulaceae</taxon>
        <taxon>Novipirellula</taxon>
    </lineage>
</organism>
<name>A0A5C6DJJ9_9BACT</name>
<reference evidence="3 4" key="1">
    <citation type="submission" date="2019-02" db="EMBL/GenBank/DDBJ databases">
        <title>Deep-cultivation of Planctomycetes and their phenomic and genomic characterization uncovers novel biology.</title>
        <authorList>
            <person name="Wiegand S."/>
            <person name="Jogler M."/>
            <person name="Boedeker C."/>
            <person name="Pinto D."/>
            <person name="Vollmers J."/>
            <person name="Rivas-Marin E."/>
            <person name="Kohn T."/>
            <person name="Peeters S.H."/>
            <person name="Heuer A."/>
            <person name="Rast P."/>
            <person name="Oberbeckmann S."/>
            <person name="Bunk B."/>
            <person name="Jeske O."/>
            <person name="Meyerdierks A."/>
            <person name="Storesund J.E."/>
            <person name="Kallscheuer N."/>
            <person name="Luecker S."/>
            <person name="Lage O.M."/>
            <person name="Pohl T."/>
            <person name="Merkel B.J."/>
            <person name="Hornburger P."/>
            <person name="Mueller R.-W."/>
            <person name="Bruemmer F."/>
            <person name="Labrenz M."/>
            <person name="Spormann A.M."/>
            <person name="Op Den Camp H."/>
            <person name="Overmann J."/>
            <person name="Amann R."/>
            <person name="Jetten M.S.M."/>
            <person name="Mascher T."/>
            <person name="Medema M.H."/>
            <person name="Devos D.P."/>
            <person name="Kaster A.-K."/>
            <person name="Ovreas L."/>
            <person name="Rohde M."/>
            <person name="Galperin M.Y."/>
            <person name="Jogler C."/>
        </authorList>
    </citation>
    <scope>NUCLEOTIDE SEQUENCE [LARGE SCALE GENOMIC DNA]</scope>
    <source>
        <strain evidence="3 4">Q31b</strain>
    </source>
</reference>
<keyword evidence="2" id="KW-0812">Transmembrane</keyword>